<accession>A0A7R9BGS0</accession>
<dbReference type="InterPro" id="IPR000798">
    <property type="entry name" value="Ez/rad/moesin-like"/>
</dbReference>
<dbReference type="GO" id="GO:0005912">
    <property type="term" value="C:adherens junction"/>
    <property type="evidence" value="ECO:0007669"/>
    <property type="project" value="UniProtKB-SubCell"/>
</dbReference>
<evidence type="ECO:0000256" key="4">
    <source>
        <dbReference type="ARBA" id="ARBA00022025"/>
    </source>
</evidence>
<dbReference type="SUPFAM" id="SSF47031">
    <property type="entry name" value="Second domain of FERM"/>
    <property type="match status" value="1"/>
</dbReference>
<dbReference type="InterPro" id="IPR008954">
    <property type="entry name" value="Moesin_tail_sf"/>
</dbReference>
<dbReference type="InterPro" id="IPR018979">
    <property type="entry name" value="FERM_N"/>
</dbReference>
<dbReference type="InterPro" id="IPR014352">
    <property type="entry name" value="FERM/acyl-CoA-bd_prot_sf"/>
</dbReference>
<dbReference type="AlphaFoldDB" id="A0A7R9BGS0"/>
<dbReference type="InterPro" id="IPR019749">
    <property type="entry name" value="Band_41_domain"/>
</dbReference>
<dbReference type="SUPFAM" id="SSF54236">
    <property type="entry name" value="Ubiquitin-like"/>
    <property type="match status" value="1"/>
</dbReference>
<evidence type="ECO:0000256" key="1">
    <source>
        <dbReference type="ARBA" id="ARBA00004105"/>
    </source>
</evidence>
<dbReference type="PROSITE" id="PS50057">
    <property type="entry name" value="FERM_3"/>
    <property type="match status" value="1"/>
</dbReference>
<evidence type="ECO:0000256" key="2">
    <source>
        <dbReference type="ARBA" id="ARBA00004202"/>
    </source>
</evidence>
<keyword evidence="5" id="KW-1003">Cell membrane</keyword>
<comment type="subcellular location">
    <subcellularLocation>
        <location evidence="3">Cell junction</location>
        <location evidence="3">Adherens junction</location>
    </subcellularLocation>
    <subcellularLocation>
        <location evidence="2">Cell membrane</location>
        <topology evidence="2">Peripheral membrane protein</topology>
    </subcellularLocation>
    <subcellularLocation>
        <location evidence="1">Cell projection</location>
        <location evidence="1">Microvillus</location>
    </subcellularLocation>
    <subcellularLocation>
        <location evidence="7">Cell projection</location>
        <location evidence="7">Rhabdomere</location>
    </subcellularLocation>
</comment>
<dbReference type="InterPro" id="IPR000299">
    <property type="entry name" value="FERM_domain"/>
</dbReference>
<evidence type="ECO:0000256" key="3">
    <source>
        <dbReference type="ARBA" id="ARBA00004536"/>
    </source>
</evidence>
<evidence type="ECO:0000256" key="5">
    <source>
        <dbReference type="ARBA" id="ARBA00022475"/>
    </source>
</evidence>
<evidence type="ECO:0000256" key="7">
    <source>
        <dbReference type="ARBA" id="ARBA00043944"/>
    </source>
</evidence>
<feature type="domain" description="FERM" evidence="9">
    <location>
        <begin position="13"/>
        <end position="317"/>
    </location>
</feature>
<dbReference type="GO" id="GO:0005886">
    <property type="term" value="C:plasma membrane"/>
    <property type="evidence" value="ECO:0007669"/>
    <property type="project" value="UniProtKB-SubCell"/>
</dbReference>
<evidence type="ECO:0000313" key="11">
    <source>
        <dbReference type="Proteomes" id="UP000678499"/>
    </source>
</evidence>
<dbReference type="SMART" id="SM00295">
    <property type="entry name" value="B41"/>
    <property type="match status" value="1"/>
</dbReference>
<dbReference type="InterPro" id="IPR011259">
    <property type="entry name" value="ERM_C_dom"/>
</dbReference>
<proteinExistence type="predicted"/>
<evidence type="ECO:0000313" key="10">
    <source>
        <dbReference type="EMBL" id="CAD7274867.1"/>
    </source>
</evidence>
<dbReference type="GO" id="GO:0009887">
    <property type="term" value="P:animal organ morphogenesis"/>
    <property type="evidence" value="ECO:0007669"/>
    <property type="project" value="UniProtKB-ARBA"/>
</dbReference>
<dbReference type="PRINTS" id="PR00661">
    <property type="entry name" value="ERMFAMILY"/>
</dbReference>
<keyword evidence="8" id="KW-0175">Coiled coil</keyword>
<dbReference type="PRINTS" id="PR00935">
    <property type="entry name" value="BAND41"/>
</dbReference>
<dbReference type="Pfam" id="PF20492">
    <property type="entry name" value="ERM_helical"/>
    <property type="match status" value="1"/>
</dbReference>
<dbReference type="InterPro" id="IPR019747">
    <property type="entry name" value="FERM_CS"/>
</dbReference>
<dbReference type="Gene3D" id="3.10.20.90">
    <property type="entry name" value="Phosphatidylinositol 3-kinase Catalytic Subunit, Chain A, domain 1"/>
    <property type="match status" value="1"/>
</dbReference>
<sequence>MPFKKTKKAEKSLVVRVTTMDADLEFALDWRATGKDLFDQVCRTIGLRETWYFGLQYVVSGMVAWLKMDKRVLSQDVGRSAMPIQFSFLAQYFPEDVSEELVQELTQHLFFLQVKQSILNMDIYCPPEASVLLASYAVQAKYGDFDEASYKPGFLASEDLLPQRVIDQYQMTPQMWEDRIKVWYADHKGMTRDEAELEYLKIAQDLDMYGVNYFPIKMLELCIGNHDRFMRRRKPDPMEVQQMKAQAKEEKLRRQMERSKLAREKQLRQDLERQKAELEQRLVHYQEEARLAQQQLRRSEEAAELLAEKSRIAEEEARLLTHKARQAESEVERVRKEAAKSEDERLMLERKAREAEELASQCLNESDRRASEARKLSEELLKARLSEKMAKERLAQVLQSSVSGISLLSQSSALGSSGVVGCESVSDSSGMLLLGSGRIPSSELNACEEEFSSSGLDLHDTSGLGVDMMLYENAPETDVLDYDLLVTDSDMEKLTLAIEKERVDYLLKSQTLQDQLRELKSEIDLLKVEDQQTSLDLYHEEQLAKGENKYSTLRKIRSGSTKARVAFFQEL</sequence>
<reference evidence="10" key="1">
    <citation type="submission" date="2020-11" db="EMBL/GenBank/DDBJ databases">
        <authorList>
            <person name="Tran Van P."/>
        </authorList>
    </citation>
    <scope>NUCLEOTIDE SEQUENCE</scope>
</reference>
<dbReference type="Pfam" id="PF09379">
    <property type="entry name" value="FERM_N"/>
    <property type="match status" value="1"/>
</dbReference>
<dbReference type="InterPro" id="IPR019748">
    <property type="entry name" value="FERM_central"/>
</dbReference>
<dbReference type="FunFam" id="1.20.80.10:FF:000002">
    <property type="entry name" value="radixin isoform X1"/>
    <property type="match status" value="1"/>
</dbReference>
<evidence type="ECO:0000256" key="6">
    <source>
        <dbReference type="ARBA" id="ARBA00023136"/>
    </source>
</evidence>
<dbReference type="CDD" id="cd14473">
    <property type="entry name" value="FERM_B-lobe"/>
    <property type="match status" value="1"/>
</dbReference>
<dbReference type="EMBL" id="OA882349">
    <property type="protein sequence ID" value="CAD7274867.1"/>
    <property type="molecule type" value="Genomic_DNA"/>
</dbReference>
<protein>
    <recommendedName>
        <fullName evidence="4">Moesin/ezrin/radixin homolog 1</fullName>
    </recommendedName>
</protein>
<keyword evidence="6" id="KW-0472">Membrane</keyword>
<dbReference type="SUPFAM" id="SSF48678">
    <property type="entry name" value="Moesin tail domain"/>
    <property type="match status" value="1"/>
</dbReference>
<keyword evidence="11" id="KW-1185">Reference proteome</keyword>
<dbReference type="PANTHER" id="PTHR23281">
    <property type="entry name" value="MERLIN/MOESIN/EZRIN/RADIXIN"/>
    <property type="match status" value="1"/>
</dbReference>
<dbReference type="SUPFAM" id="SSF50729">
    <property type="entry name" value="PH domain-like"/>
    <property type="match status" value="1"/>
</dbReference>
<gene>
    <name evidence="10" type="ORF">NMOB1V02_LOCUS2685</name>
</gene>
<dbReference type="Pfam" id="PF00373">
    <property type="entry name" value="FERM_M"/>
    <property type="match status" value="1"/>
</dbReference>
<dbReference type="GO" id="GO:0003779">
    <property type="term" value="F:actin binding"/>
    <property type="evidence" value="ECO:0007669"/>
    <property type="project" value="InterPro"/>
</dbReference>
<dbReference type="InterPro" id="IPR046810">
    <property type="entry name" value="ERM_helical"/>
</dbReference>
<dbReference type="PROSITE" id="PS00661">
    <property type="entry name" value="FERM_2"/>
    <property type="match status" value="1"/>
</dbReference>
<dbReference type="FunFam" id="3.10.20.90:FF:000013">
    <property type="entry name" value="radixin isoform X1"/>
    <property type="match status" value="1"/>
</dbReference>
<organism evidence="10">
    <name type="scientific">Notodromas monacha</name>
    <dbReference type="NCBI Taxonomy" id="399045"/>
    <lineage>
        <taxon>Eukaryota</taxon>
        <taxon>Metazoa</taxon>
        <taxon>Ecdysozoa</taxon>
        <taxon>Arthropoda</taxon>
        <taxon>Crustacea</taxon>
        <taxon>Oligostraca</taxon>
        <taxon>Ostracoda</taxon>
        <taxon>Podocopa</taxon>
        <taxon>Podocopida</taxon>
        <taxon>Cypridocopina</taxon>
        <taxon>Cypridoidea</taxon>
        <taxon>Cyprididae</taxon>
        <taxon>Notodromas</taxon>
    </lineage>
</organism>
<feature type="coiled-coil region" evidence="8">
    <location>
        <begin position="238"/>
        <end position="365"/>
    </location>
</feature>
<dbReference type="Pfam" id="PF00769">
    <property type="entry name" value="ERM_C"/>
    <property type="match status" value="1"/>
</dbReference>
<dbReference type="PIRSF" id="PIRSF002305">
    <property type="entry name" value="ERM"/>
    <property type="match status" value="1"/>
</dbReference>
<name>A0A7R9BGS0_9CRUS</name>
<dbReference type="InterPro" id="IPR035963">
    <property type="entry name" value="FERM_2"/>
</dbReference>
<dbReference type="InterPro" id="IPR011174">
    <property type="entry name" value="ERM"/>
</dbReference>
<dbReference type="EMBL" id="CAJPEX010000312">
    <property type="protein sequence ID" value="CAG0915019.1"/>
    <property type="molecule type" value="Genomic_DNA"/>
</dbReference>
<dbReference type="Gene3D" id="1.20.5.450">
    <property type="match status" value="1"/>
</dbReference>
<evidence type="ECO:0000259" key="9">
    <source>
        <dbReference type="PROSITE" id="PS50057"/>
    </source>
</evidence>
<dbReference type="Proteomes" id="UP000678499">
    <property type="component" value="Unassembled WGS sequence"/>
</dbReference>
<dbReference type="InterPro" id="IPR029071">
    <property type="entry name" value="Ubiquitin-like_domsf"/>
</dbReference>
<evidence type="ECO:0000256" key="8">
    <source>
        <dbReference type="SAM" id="Coils"/>
    </source>
</evidence>
<feature type="coiled-coil region" evidence="8">
    <location>
        <begin position="502"/>
        <end position="529"/>
    </location>
</feature>
<dbReference type="OrthoDB" id="6018897at2759"/>
<dbReference type="GO" id="GO:0048731">
    <property type="term" value="P:system development"/>
    <property type="evidence" value="ECO:0007669"/>
    <property type="project" value="UniProtKB-ARBA"/>
</dbReference>
<dbReference type="Gene3D" id="6.10.360.10">
    <property type="match status" value="1"/>
</dbReference>
<dbReference type="GO" id="GO:0005902">
    <property type="term" value="C:microvillus"/>
    <property type="evidence" value="ECO:0007669"/>
    <property type="project" value="UniProtKB-SubCell"/>
</dbReference>
<dbReference type="Gene3D" id="1.20.80.10">
    <property type="match status" value="1"/>
</dbReference>